<proteinExistence type="predicted"/>
<evidence type="ECO:0000313" key="1">
    <source>
        <dbReference type="EMBL" id="JAD28846.1"/>
    </source>
</evidence>
<organism evidence="1">
    <name type="scientific">Arundo donax</name>
    <name type="common">Giant reed</name>
    <name type="synonym">Donax arundinaceus</name>
    <dbReference type="NCBI Taxonomy" id="35708"/>
    <lineage>
        <taxon>Eukaryota</taxon>
        <taxon>Viridiplantae</taxon>
        <taxon>Streptophyta</taxon>
        <taxon>Embryophyta</taxon>
        <taxon>Tracheophyta</taxon>
        <taxon>Spermatophyta</taxon>
        <taxon>Magnoliopsida</taxon>
        <taxon>Liliopsida</taxon>
        <taxon>Poales</taxon>
        <taxon>Poaceae</taxon>
        <taxon>PACMAD clade</taxon>
        <taxon>Arundinoideae</taxon>
        <taxon>Arundineae</taxon>
        <taxon>Arundo</taxon>
    </lineage>
</organism>
<dbReference type="EMBL" id="GBRH01269049">
    <property type="protein sequence ID" value="JAD28846.1"/>
    <property type="molecule type" value="Transcribed_RNA"/>
</dbReference>
<reference evidence="1" key="2">
    <citation type="journal article" date="2015" name="Data Brief">
        <title>Shoot transcriptome of the giant reed, Arundo donax.</title>
        <authorList>
            <person name="Barrero R.A."/>
            <person name="Guerrero F.D."/>
            <person name="Moolhuijzen P."/>
            <person name="Goolsby J.A."/>
            <person name="Tidwell J."/>
            <person name="Bellgard S.E."/>
            <person name="Bellgard M.I."/>
        </authorList>
    </citation>
    <scope>NUCLEOTIDE SEQUENCE</scope>
    <source>
        <tissue evidence="1">Shoot tissue taken approximately 20 cm above the soil surface</tissue>
    </source>
</reference>
<reference evidence="1" key="1">
    <citation type="submission" date="2014-09" db="EMBL/GenBank/DDBJ databases">
        <authorList>
            <person name="Magalhaes I.L.F."/>
            <person name="Oliveira U."/>
            <person name="Santos F.R."/>
            <person name="Vidigal T.H.D.A."/>
            <person name="Brescovit A.D."/>
            <person name="Santos A.J."/>
        </authorList>
    </citation>
    <scope>NUCLEOTIDE SEQUENCE</scope>
    <source>
        <tissue evidence="1">Shoot tissue taken approximately 20 cm above the soil surface</tissue>
    </source>
</reference>
<name>A0A0A8YQZ9_ARUDO</name>
<accession>A0A0A8YQZ9</accession>
<sequence>MFMKCSSERIQVKKI</sequence>
<protein>
    <submittedName>
        <fullName evidence="1">Uncharacterized protein</fullName>
    </submittedName>
</protein>